<reference evidence="1 2" key="1">
    <citation type="submission" date="2019-01" db="EMBL/GenBank/DDBJ databases">
        <authorList>
            <person name="Chen W.-M."/>
        </authorList>
    </citation>
    <scope>NUCLEOTIDE SEQUENCE [LARGE SCALE GENOMIC DNA]</scope>
    <source>
        <strain evidence="1 2">CCP-18</strain>
    </source>
</reference>
<organism evidence="1 2">
    <name type="scientific">Inhella crocodyli</name>
    <dbReference type="NCBI Taxonomy" id="2499851"/>
    <lineage>
        <taxon>Bacteria</taxon>
        <taxon>Pseudomonadati</taxon>
        <taxon>Pseudomonadota</taxon>
        <taxon>Betaproteobacteria</taxon>
        <taxon>Burkholderiales</taxon>
        <taxon>Sphaerotilaceae</taxon>
        <taxon>Inhella</taxon>
    </lineage>
</organism>
<dbReference type="EMBL" id="SACM01000002">
    <property type="protein sequence ID" value="RVT86247.1"/>
    <property type="molecule type" value="Genomic_DNA"/>
</dbReference>
<dbReference type="AlphaFoldDB" id="A0A437LLF0"/>
<sequence>MPSTTLPPTPPSGSAQAARLSHRAALALAVFRTRRRKLTPTERSVLQDAEAGGFDLLAPQSHCWRLTMLRELLKEGAGVSPL</sequence>
<accession>A0A437LLF0</accession>
<name>A0A437LLF0_9BURK</name>
<proteinExistence type="predicted"/>
<evidence type="ECO:0000313" key="1">
    <source>
        <dbReference type="EMBL" id="RVT86247.1"/>
    </source>
</evidence>
<gene>
    <name evidence="1" type="ORF">EOD73_09450</name>
</gene>
<protein>
    <submittedName>
        <fullName evidence="1">Uncharacterized protein</fullName>
    </submittedName>
</protein>
<keyword evidence="2" id="KW-1185">Reference proteome</keyword>
<dbReference type="Proteomes" id="UP000288587">
    <property type="component" value="Unassembled WGS sequence"/>
</dbReference>
<comment type="caution">
    <text evidence="1">The sequence shown here is derived from an EMBL/GenBank/DDBJ whole genome shotgun (WGS) entry which is preliminary data.</text>
</comment>
<evidence type="ECO:0000313" key="2">
    <source>
        <dbReference type="Proteomes" id="UP000288587"/>
    </source>
</evidence>
<dbReference type="RefSeq" id="WP_127682742.1">
    <property type="nucleotide sequence ID" value="NZ_SACM01000002.1"/>
</dbReference>